<proteinExistence type="predicted"/>
<comment type="caution">
    <text evidence="1">The sequence shown here is derived from an EMBL/GenBank/DDBJ whole genome shotgun (WGS) entry which is preliminary data.</text>
</comment>
<sequence>MERLFLFEIKKGLRKLTPSQFKNLIGRVNRFSEIFSDDSISSIQKLNPEVHIVGSDEYMSPNSNIRNFIREASYVRHDIKDKVENILLSDVLITDDNRKEYEMLISRLKNLESGINSDESLPSVHTKLGLLV</sequence>
<protein>
    <submittedName>
        <fullName evidence="1">Uncharacterized protein</fullName>
    </submittedName>
</protein>
<dbReference type="AlphaFoldDB" id="A0AAW4BLQ7"/>
<organism evidence="1 2">
    <name type="scientific">Vibrio anguillarum</name>
    <name type="common">Listonella anguillarum</name>
    <dbReference type="NCBI Taxonomy" id="55601"/>
    <lineage>
        <taxon>Bacteria</taxon>
        <taxon>Pseudomonadati</taxon>
        <taxon>Pseudomonadota</taxon>
        <taxon>Gammaproteobacteria</taxon>
        <taxon>Vibrionales</taxon>
        <taxon>Vibrionaceae</taxon>
        <taxon>Vibrio</taxon>
    </lineage>
</organism>
<dbReference type="EMBL" id="SCLC01001571">
    <property type="protein sequence ID" value="MBF4438006.1"/>
    <property type="molecule type" value="Genomic_DNA"/>
</dbReference>
<evidence type="ECO:0000313" key="1">
    <source>
        <dbReference type="EMBL" id="MBF4438006.1"/>
    </source>
</evidence>
<evidence type="ECO:0000313" key="2">
    <source>
        <dbReference type="Proteomes" id="UP000786185"/>
    </source>
</evidence>
<gene>
    <name evidence="1" type="ORF">ERJ77_26690</name>
</gene>
<dbReference type="Proteomes" id="UP000786185">
    <property type="component" value="Unassembled WGS sequence"/>
</dbReference>
<accession>A0AAW4BLQ7</accession>
<feature type="non-terminal residue" evidence="1">
    <location>
        <position position="132"/>
    </location>
</feature>
<name>A0AAW4BLQ7_VIBAN</name>
<reference evidence="1" key="1">
    <citation type="journal article" date="2021" name="PeerJ">
        <title>Analysis of 44 Vibrio anguillarum genomes reveals high genetic diversity.</title>
        <authorList>
            <person name="Hansen M.J."/>
            <person name="Dalsgaard I."/>
        </authorList>
    </citation>
    <scope>NUCLEOTIDE SEQUENCE</scope>
    <source>
        <strain evidence="1">850617-1/1</strain>
    </source>
</reference>